<feature type="domain" description="Photosynthesis system II assembly factor Ycf48/Hcf136-like" evidence="4">
    <location>
        <begin position="86"/>
        <end position="224"/>
    </location>
</feature>
<dbReference type="Proteomes" id="UP000237839">
    <property type="component" value="Unassembled WGS sequence"/>
</dbReference>
<keyword evidence="2" id="KW-0604">Photosystem II</keyword>
<sequence length="330" mass="34676">MKNQHKLILAVSGALFSVSVMASSIESPVAVNKPQLKVTAAEHFAGATSVKMLAATRAGKRIVAVGDYGVVLLSDDEGKSFHQAKSVPVSSTLTSVTFTDANNGWAVGHWGAILKTADGGQSWVLQRSDFAVDQPLFSVYFKNANEGWAVGLWSLMLHTADGGASWSVVSLPPPAGAKKADRNLYAIFGDAKSCLYATSEQGRVLHSEDAGATWEYAETGYSGSLWTGLNLADGALLVGGLRGTIYRSDDGGKSWQVSKTNLKSSVTNMTQRADKSIVAVGLDGLNMISVDGGVSFVGKQRQDRAALTAVIETQTPSGMQLFSSLGPVGE</sequence>
<protein>
    <submittedName>
        <fullName evidence="5">BNR/Asp-box repeat</fullName>
    </submittedName>
</protein>
<evidence type="ECO:0000313" key="5">
    <source>
        <dbReference type="EMBL" id="PRC91987.1"/>
    </source>
</evidence>
<dbReference type="Pfam" id="PF14870">
    <property type="entry name" value="PSII_BNR"/>
    <property type="match status" value="1"/>
</dbReference>
<dbReference type="GO" id="GO:0015979">
    <property type="term" value="P:photosynthesis"/>
    <property type="evidence" value="ECO:0007669"/>
    <property type="project" value="UniProtKB-KW"/>
</dbReference>
<keyword evidence="6" id="KW-1185">Reference proteome</keyword>
<evidence type="ECO:0000313" key="6">
    <source>
        <dbReference type="Proteomes" id="UP000237839"/>
    </source>
</evidence>
<evidence type="ECO:0000256" key="1">
    <source>
        <dbReference type="ARBA" id="ARBA00022531"/>
    </source>
</evidence>
<comment type="caution">
    <text evidence="5">The sequence shown here is derived from an EMBL/GenBank/DDBJ whole genome shotgun (WGS) entry which is preliminary data.</text>
</comment>
<dbReference type="InterPro" id="IPR015943">
    <property type="entry name" value="WD40/YVTN_repeat-like_dom_sf"/>
</dbReference>
<feature type="signal peptide" evidence="3">
    <location>
        <begin position="1"/>
        <end position="22"/>
    </location>
</feature>
<dbReference type="InterPro" id="IPR028203">
    <property type="entry name" value="PSII_CF48-like_dom"/>
</dbReference>
<dbReference type="SUPFAM" id="SSF110296">
    <property type="entry name" value="Oligoxyloglucan reducing end-specific cellobiohydrolase"/>
    <property type="match status" value="1"/>
</dbReference>
<dbReference type="CDD" id="cd15482">
    <property type="entry name" value="Sialidase_non-viral"/>
    <property type="match status" value="1"/>
</dbReference>
<dbReference type="OrthoDB" id="9767885at2"/>
<organism evidence="5 6">
    <name type="scientific">Solimicrobium silvestre</name>
    <dbReference type="NCBI Taxonomy" id="2099400"/>
    <lineage>
        <taxon>Bacteria</taxon>
        <taxon>Pseudomonadati</taxon>
        <taxon>Pseudomonadota</taxon>
        <taxon>Betaproteobacteria</taxon>
        <taxon>Burkholderiales</taxon>
        <taxon>Oxalobacteraceae</taxon>
        <taxon>Solimicrobium</taxon>
    </lineage>
</organism>
<evidence type="ECO:0000256" key="3">
    <source>
        <dbReference type="SAM" id="SignalP"/>
    </source>
</evidence>
<dbReference type="PANTHER" id="PTHR47199">
    <property type="entry name" value="PHOTOSYSTEM II STABILITY/ASSEMBLY FACTOR HCF136, CHLOROPLASTIC"/>
    <property type="match status" value="1"/>
</dbReference>
<reference evidence="5 6" key="1">
    <citation type="submission" date="2018-02" db="EMBL/GenBank/DDBJ databases">
        <title>Solimicrobium silvestre gen. nov., sp. nov., isolated from alpine forest soil.</title>
        <authorList>
            <person name="Margesin R."/>
            <person name="Albuquerque L."/>
            <person name="Zhang D.-C."/>
            <person name="Froufe H.J.C."/>
            <person name="Severino R."/>
            <person name="Roxo I."/>
            <person name="Egas C."/>
            <person name="Da Costa M.S."/>
        </authorList>
    </citation>
    <scope>NUCLEOTIDE SEQUENCE [LARGE SCALE GENOMIC DNA]</scope>
    <source>
        <strain evidence="5 6">S20-91</strain>
    </source>
</reference>
<accession>A0A2S9GW85</accession>
<gene>
    <name evidence="5" type="ORF">S2091_3329</name>
</gene>
<dbReference type="Pfam" id="PF02012">
    <property type="entry name" value="BNR"/>
    <property type="match status" value="1"/>
</dbReference>
<dbReference type="EMBL" id="PUGF01000017">
    <property type="protein sequence ID" value="PRC91987.1"/>
    <property type="molecule type" value="Genomic_DNA"/>
</dbReference>
<keyword evidence="1" id="KW-0602">Photosynthesis</keyword>
<keyword evidence="3" id="KW-0732">Signal</keyword>
<dbReference type="GO" id="GO:0009523">
    <property type="term" value="C:photosystem II"/>
    <property type="evidence" value="ECO:0007669"/>
    <property type="project" value="UniProtKB-KW"/>
</dbReference>
<feature type="chain" id="PRO_5015548241" evidence="3">
    <location>
        <begin position="23"/>
        <end position="330"/>
    </location>
</feature>
<dbReference type="RefSeq" id="WP_105533079.1">
    <property type="nucleotide sequence ID" value="NZ_PUGF01000017.1"/>
</dbReference>
<evidence type="ECO:0000259" key="4">
    <source>
        <dbReference type="Pfam" id="PF14870"/>
    </source>
</evidence>
<proteinExistence type="predicted"/>
<dbReference type="AlphaFoldDB" id="A0A2S9GW85"/>
<name>A0A2S9GW85_9BURK</name>
<dbReference type="InterPro" id="IPR002860">
    <property type="entry name" value="BNR_rpt"/>
</dbReference>
<evidence type="ECO:0000256" key="2">
    <source>
        <dbReference type="ARBA" id="ARBA00023276"/>
    </source>
</evidence>
<dbReference type="Gene3D" id="2.130.10.10">
    <property type="entry name" value="YVTN repeat-like/Quinoprotein amine dehydrogenase"/>
    <property type="match status" value="2"/>
</dbReference>
<dbReference type="PANTHER" id="PTHR47199:SF2">
    <property type="entry name" value="PHOTOSYSTEM II STABILITY_ASSEMBLY FACTOR HCF136, CHLOROPLASTIC"/>
    <property type="match status" value="1"/>
</dbReference>